<name>A0ABU3Y2A8_9GAMM</name>
<organism evidence="2 3">
    <name type="scientific">Metapseudomonas otitidis</name>
    <dbReference type="NCBI Taxonomy" id="319939"/>
    <lineage>
        <taxon>Bacteria</taxon>
        <taxon>Pseudomonadati</taxon>
        <taxon>Pseudomonadota</taxon>
        <taxon>Gammaproteobacteria</taxon>
        <taxon>Pseudomonadales</taxon>
        <taxon>Pseudomonadaceae</taxon>
        <taxon>Metapseudomonas</taxon>
    </lineage>
</organism>
<dbReference type="Proteomes" id="UP001273935">
    <property type="component" value="Unassembled WGS sequence"/>
</dbReference>
<reference evidence="2 3" key="1">
    <citation type="submission" date="2023-10" db="EMBL/GenBank/DDBJ databases">
        <title>Pseudomonas otitidis isolated from a paediatric patient with cystic fibrosis in Chile.</title>
        <authorList>
            <person name="Amsteins-Romero L."/>
            <person name="Opazo-Capurro A."/>
            <person name="Matus-Kohler M."/>
            <person name="Gonzalez-Rocha G."/>
        </authorList>
    </citation>
    <scope>NUCLEOTIDE SEQUENCE [LARGE SCALE GENOMIC DNA]</scope>
    <source>
        <strain evidence="2 3">P-714</strain>
    </source>
</reference>
<keyword evidence="3" id="KW-1185">Reference proteome</keyword>
<accession>A0ABU3Y2A8</accession>
<gene>
    <name evidence="2" type="ORF">R0G64_32150</name>
</gene>
<feature type="non-terminal residue" evidence="2">
    <location>
        <position position="1"/>
    </location>
</feature>
<sequence length="70" mass="7591">LLFADEGADVLIGTPRFDQRIGHLQPARLGSLDSRQSVECESSLRGFLLSGDEAFLEGYQETAPRLLGGL</sequence>
<dbReference type="InterPro" id="IPR007891">
    <property type="entry name" value="CHASE3"/>
</dbReference>
<dbReference type="Pfam" id="PF05227">
    <property type="entry name" value="CHASE3"/>
    <property type="match status" value="1"/>
</dbReference>
<dbReference type="EMBL" id="JAWJUL010000527">
    <property type="protein sequence ID" value="MDV3443995.1"/>
    <property type="molecule type" value="Genomic_DNA"/>
</dbReference>
<evidence type="ECO:0000259" key="1">
    <source>
        <dbReference type="Pfam" id="PF05227"/>
    </source>
</evidence>
<feature type="domain" description="CHASE3" evidence="1">
    <location>
        <begin position="35"/>
        <end position="65"/>
    </location>
</feature>
<evidence type="ECO:0000313" key="3">
    <source>
        <dbReference type="Proteomes" id="UP001273935"/>
    </source>
</evidence>
<dbReference type="RefSeq" id="WP_317234916.1">
    <property type="nucleotide sequence ID" value="NZ_JAWJUL010000527.1"/>
</dbReference>
<feature type="non-terminal residue" evidence="2">
    <location>
        <position position="70"/>
    </location>
</feature>
<comment type="caution">
    <text evidence="2">The sequence shown here is derived from an EMBL/GenBank/DDBJ whole genome shotgun (WGS) entry which is preliminary data.</text>
</comment>
<proteinExistence type="predicted"/>
<protein>
    <submittedName>
        <fullName evidence="2">CHASE3 domain-containing protein</fullName>
    </submittedName>
</protein>
<evidence type="ECO:0000313" key="2">
    <source>
        <dbReference type="EMBL" id="MDV3443995.1"/>
    </source>
</evidence>